<feature type="transmembrane region" description="Helical" evidence="1">
    <location>
        <begin position="113"/>
        <end position="136"/>
    </location>
</feature>
<evidence type="ECO:0008006" key="4">
    <source>
        <dbReference type="Google" id="ProtNLM"/>
    </source>
</evidence>
<feature type="transmembrane region" description="Helical" evidence="1">
    <location>
        <begin position="156"/>
        <end position="177"/>
    </location>
</feature>
<proteinExistence type="predicted"/>
<sequence>MPAFYKNRAFYVFLATLCAFVLLALTTISVPVLSTLSFLHSTQANGVKFGMWGWCLDDGHTCSPVQFGYAWQPEINSSITKAFVFYPVAIVLTFFTLIATVPTMCARSARTDMVFNICAWSAFAASAMAFLFMIGICGVAKAKFEKRGFGASYGNLPWMSLAATILLFIVSMNPYYLGLPPQKKGHRLPKSDVESRRTVRRWGASKQRA</sequence>
<name>A0A0D2NLT3_HYPSF</name>
<accession>A0A0D2NLT3</accession>
<protein>
    <recommendedName>
        <fullName evidence="4">Pali-domain-containing protein</fullName>
    </recommendedName>
</protein>
<reference evidence="3" key="1">
    <citation type="submission" date="2014-04" db="EMBL/GenBank/DDBJ databases">
        <title>Evolutionary Origins and Diversification of the Mycorrhizal Mutualists.</title>
        <authorList>
            <consortium name="DOE Joint Genome Institute"/>
            <consortium name="Mycorrhizal Genomics Consortium"/>
            <person name="Kohler A."/>
            <person name="Kuo A."/>
            <person name="Nagy L.G."/>
            <person name="Floudas D."/>
            <person name="Copeland A."/>
            <person name="Barry K.W."/>
            <person name="Cichocki N."/>
            <person name="Veneault-Fourrey C."/>
            <person name="LaButti K."/>
            <person name="Lindquist E.A."/>
            <person name="Lipzen A."/>
            <person name="Lundell T."/>
            <person name="Morin E."/>
            <person name="Murat C."/>
            <person name="Riley R."/>
            <person name="Ohm R."/>
            <person name="Sun H."/>
            <person name="Tunlid A."/>
            <person name="Henrissat B."/>
            <person name="Grigoriev I.V."/>
            <person name="Hibbett D.S."/>
            <person name="Martin F."/>
        </authorList>
    </citation>
    <scope>NUCLEOTIDE SEQUENCE [LARGE SCALE GENOMIC DNA]</scope>
    <source>
        <strain evidence="3">FD-334 SS-4</strain>
    </source>
</reference>
<keyword evidence="1" id="KW-0472">Membrane</keyword>
<dbReference type="InterPro" id="IPR009571">
    <property type="entry name" value="SUR7/Rim9-like_fungi"/>
</dbReference>
<feature type="transmembrane region" description="Helical" evidence="1">
    <location>
        <begin position="83"/>
        <end position="101"/>
    </location>
</feature>
<organism evidence="2 3">
    <name type="scientific">Hypholoma sublateritium (strain FD-334 SS-4)</name>
    <dbReference type="NCBI Taxonomy" id="945553"/>
    <lineage>
        <taxon>Eukaryota</taxon>
        <taxon>Fungi</taxon>
        <taxon>Dikarya</taxon>
        <taxon>Basidiomycota</taxon>
        <taxon>Agaricomycotina</taxon>
        <taxon>Agaricomycetes</taxon>
        <taxon>Agaricomycetidae</taxon>
        <taxon>Agaricales</taxon>
        <taxon>Agaricineae</taxon>
        <taxon>Strophariaceae</taxon>
        <taxon>Hypholoma</taxon>
    </lineage>
</organism>
<keyword evidence="1" id="KW-0812">Transmembrane</keyword>
<evidence type="ECO:0000313" key="2">
    <source>
        <dbReference type="EMBL" id="KJA19864.1"/>
    </source>
</evidence>
<dbReference type="EMBL" id="KN817573">
    <property type="protein sequence ID" value="KJA19864.1"/>
    <property type="molecule type" value="Genomic_DNA"/>
</dbReference>
<dbReference type="GO" id="GO:0032153">
    <property type="term" value="C:cell division site"/>
    <property type="evidence" value="ECO:0007669"/>
    <property type="project" value="TreeGrafter"/>
</dbReference>
<evidence type="ECO:0000256" key="1">
    <source>
        <dbReference type="SAM" id="Phobius"/>
    </source>
</evidence>
<keyword evidence="1" id="KW-1133">Transmembrane helix</keyword>
<dbReference type="Pfam" id="PF06687">
    <property type="entry name" value="SUR7"/>
    <property type="match status" value="1"/>
</dbReference>
<dbReference type="InterPro" id="IPR051380">
    <property type="entry name" value="pH-response_reg_palI/RIM9"/>
</dbReference>
<dbReference type="OrthoDB" id="2589196at2759"/>
<gene>
    <name evidence="2" type="ORF">HYPSUDRAFT_69043</name>
</gene>
<keyword evidence="3" id="KW-1185">Reference proteome</keyword>
<dbReference type="GO" id="GO:0035838">
    <property type="term" value="C:growing cell tip"/>
    <property type="evidence" value="ECO:0007669"/>
    <property type="project" value="TreeGrafter"/>
</dbReference>
<dbReference type="Proteomes" id="UP000054270">
    <property type="component" value="Unassembled WGS sequence"/>
</dbReference>
<evidence type="ECO:0000313" key="3">
    <source>
        <dbReference type="Proteomes" id="UP000054270"/>
    </source>
</evidence>
<dbReference type="AlphaFoldDB" id="A0A0D2NLT3"/>
<feature type="transmembrane region" description="Helical" evidence="1">
    <location>
        <begin position="12"/>
        <end position="33"/>
    </location>
</feature>
<dbReference type="PANTHER" id="PTHR28013:SF4">
    <property type="entry name" value="MARVEL DOMAIN-CONTAINING PROTEIN"/>
    <property type="match status" value="1"/>
</dbReference>
<dbReference type="GO" id="GO:0005886">
    <property type="term" value="C:plasma membrane"/>
    <property type="evidence" value="ECO:0007669"/>
    <property type="project" value="InterPro"/>
</dbReference>
<dbReference type="OMA" id="PYVTYPS"/>
<dbReference type="PANTHER" id="PTHR28013">
    <property type="entry name" value="PROTEIN DCV1-RELATED"/>
    <property type="match status" value="1"/>
</dbReference>